<name>A0A0C9VCT8_9AGAM</name>
<dbReference type="GO" id="GO:0019216">
    <property type="term" value="P:regulation of lipid metabolic process"/>
    <property type="evidence" value="ECO:0007669"/>
    <property type="project" value="TreeGrafter"/>
</dbReference>
<evidence type="ECO:0000256" key="2">
    <source>
        <dbReference type="ARBA" id="ARBA00023054"/>
    </source>
</evidence>
<proteinExistence type="inferred from homology"/>
<comment type="similarity">
    <text evidence="1">Belongs to the OPA3 family.</text>
</comment>
<evidence type="ECO:0000256" key="4">
    <source>
        <dbReference type="SAM" id="MobiDB-lite"/>
    </source>
</evidence>
<dbReference type="OrthoDB" id="2129069at2759"/>
<dbReference type="PANTHER" id="PTHR12499">
    <property type="entry name" value="OPTIC ATROPHY 3 PROTEIN OPA3"/>
    <property type="match status" value="1"/>
</dbReference>
<evidence type="ECO:0000256" key="1">
    <source>
        <dbReference type="ARBA" id="ARBA00007584"/>
    </source>
</evidence>
<accession>A0A0C9VCT8</accession>
<dbReference type="GO" id="GO:0005739">
    <property type="term" value="C:mitochondrion"/>
    <property type="evidence" value="ECO:0007669"/>
    <property type="project" value="TreeGrafter"/>
</dbReference>
<dbReference type="Pfam" id="PF07047">
    <property type="entry name" value="OPA3"/>
    <property type="match status" value="1"/>
</dbReference>
<feature type="compositionally biased region" description="Low complexity" evidence="4">
    <location>
        <begin position="149"/>
        <end position="164"/>
    </location>
</feature>
<sequence length="164" mass="17956">MHTAEISLRTNILGEPARQHVRPLSETRAIENGANALAEGFLFAVAAALILGETYRTSRNQSKRRDDVDERLEELSSSIASLTTSVEALTKTQEELEGERARNDDLARIVERMVEIGLRGGWAEFEGTPLKVPRIELVPEALRSRAGRSDPSPESESAPSSSTS</sequence>
<reference evidence="5 6" key="1">
    <citation type="submission" date="2014-04" db="EMBL/GenBank/DDBJ databases">
        <title>Evolutionary Origins and Diversification of the Mycorrhizal Mutualists.</title>
        <authorList>
            <consortium name="DOE Joint Genome Institute"/>
            <consortium name="Mycorrhizal Genomics Consortium"/>
            <person name="Kohler A."/>
            <person name="Kuo A."/>
            <person name="Nagy L.G."/>
            <person name="Floudas D."/>
            <person name="Copeland A."/>
            <person name="Barry K.W."/>
            <person name="Cichocki N."/>
            <person name="Veneault-Fourrey C."/>
            <person name="LaButti K."/>
            <person name="Lindquist E.A."/>
            <person name="Lipzen A."/>
            <person name="Lundell T."/>
            <person name="Morin E."/>
            <person name="Murat C."/>
            <person name="Riley R."/>
            <person name="Ohm R."/>
            <person name="Sun H."/>
            <person name="Tunlid A."/>
            <person name="Henrissat B."/>
            <person name="Grigoriev I.V."/>
            <person name="Hibbett D.S."/>
            <person name="Martin F."/>
        </authorList>
    </citation>
    <scope>NUCLEOTIDE SEQUENCE [LARGE SCALE GENOMIC DNA]</scope>
    <source>
        <strain evidence="5 6">MD-312</strain>
    </source>
</reference>
<dbReference type="PANTHER" id="PTHR12499:SF0">
    <property type="entry name" value="OPTIC ATROPHY 3 PROTEIN"/>
    <property type="match status" value="1"/>
</dbReference>
<evidence type="ECO:0000313" key="6">
    <source>
        <dbReference type="Proteomes" id="UP000053820"/>
    </source>
</evidence>
<dbReference type="HOGENOM" id="CLU_074707_3_0_1"/>
<dbReference type="AlphaFoldDB" id="A0A0C9VCT8"/>
<feature type="coiled-coil region" evidence="3">
    <location>
        <begin position="72"/>
        <end position="109"/>
    </location>
</feature>
<evidence type="ECO:0000313" key="5">
    <source>
        <dbReference type="EMBL" id="KIJ63414.1"/>
    </source>
</evidence>
<gene>
    <name evidence="5" type="ORF">HYDPIDRAFT_113422</name>
</gene>
<evidence type="ECO:0008006" key="7">
    <source>
        <dbReference type="Google" id="ProtNLM"/>
    </source>
</evidence>
<dbReference type="InterPro" id="IPR010754">
    <property type="entry name" value="OPA3-like"/>
</dbReference>
<feature type="non-terminal residue" evidence="5">
    <location>
        <position position="1"/>
    </location>
</feature>
<keyword evidence="6" id="KW-1185">Reference proteome</keyword>
<feature type="region of interest" description="Disordered" evidence="4">
    <location>
        <begin position="142"/>
        <end position="164"/>
    </location>
</feature>
<keyword evidence="2 3" id="KW-0175">Coiled coil</keyword>
<organism evidence="5 6">
    <name type="scientific">Hydnomerulius pinastri MD-312</name>
    <dbReference type="NCBI Taxonomy" id="994086"/>
    <lineage>
        <taxon>Eukaryota</taxon>
        <taxon>Fungi</taxon>
        <taxon>Dikarya</taxon>
        <taxon>Basidiomycota</taxon>
        <taxon>Agaricomycotina</taxon>
        <taxon>Agaricomycetes</taxon>
        <taxon>Agaricomycetidae</taxon>
        <taxon>Boletales</taxon>
        <taxon>Boletales incertae sedis</taxon>
        <taxon>Leucogyrophana</taxon>
    </lineage>
</organism>
<evidence type="ECO:0000256" key="3">
    <source>
        <dbReference type="SAM" id="Coils"/>
    </source>
</evidence>
<dbReference type="EMBL" id="KN839851">
    <property type="protein sequence ID" value="KIJ63414.1"/>
    <property type="molecule type" value="Genomic_DNA"/>
</dbReference>
<protein>
    <recommendedName>
        <fullName evidence="7">OPA3-like protein</fullName>
    </recommendedName>
</protein>
<dbReference type="Proteomes" id="UP000053820">
    <property type="component" value="Unassembled WGS sequence"/>
</dbReference>